<dbReference type="PANTHER" id="PTHR13696">
    <property type="entry name" value="P-LOOP CONTAINING NUCLEOSIDE TRIPHOSPHATE HYDROLASE"/>
    <property type="match status" value="1"/>
</dbReference>
<proteinExistence type="predicted"/>
<organism evidence="1 2">
    <name type="scientific">Lonsdalea quercina</name>
    <dbReference type="NCBI Taxonomy" id="71657"/>
    <lineage>
        <taxon>Bacteria</taxon>
        <taxon>Pseudomonadati</taxon>
        <taxon>Pseudomonadota</taxon>
        <taxon>Gammaproteobacteria</taxon>
        <taxon>Enterobacterales</taxon>
        <taxon>Pectobacteriaceae</taxon>
        <taxon>Lonsdalea</taxon>
    </lineage>
</organism>
<accession>A0A1H3ZKJ3</accession>
<sequence>MPIIAFQGIRGGAGTTALTSALAWAINQSGESVIALDFSPANQLGTQFNTPVSYCDGWMRATLDDGDWRENALRYLSGLDFIPFGRLDADEQMRYQTSSDFLQPWIDDRLKGLRQDYRWILLDVPAHPLPSTQQLLHAADRVIRVITPDANCHLRLNRDPVDANNLYLINRFNVNSAVQRDLHQLWSSTLQSLLPVIVHQDEALSEAMMMKQPVGEYRPSSLASEEVATLATWLQLNVTERKA</sequence>
<reference evidence="1 2" key="1">
    <citation type="submission" date="2016-10" db="EMBL/GenBank/DDBJ databases">
        <authorList>
            <person name="de Groot N.N."/>
        </authorList>
    </citation>
    <scope>NUCLEOTIDE SEQUENCE [LARGE SCALE GENOMIC DNA]</scope>
    <source>
        <strain evidence="1 2">ATCC 29281</strain>
    </source>
</reference>
<name>A0A1H3ZKJ3_9GAMM</name>
<dbReference type="Pfam" id="PF06564">
    <property type="entry name" value="CBP_BcsQ"/>
    <property type="match status" value="1"/>
</dbReference>
<dbReference type="Gene3D" id="3.40.50.300">
    <property type="entry name" value="P-loop containing nucleotide triphosphate hydrolases"/>
    <property type="match status" value="1"/>
</dbReference>
<evidence type="ECO:0000313" key="2">
    <source>
        <dbReference type="Proteomes" id="UP000187280"/>
    </source>
</evidence>
<gene>
    <name evidence="1" type="ORF">SAMN02982996_01206</name>
</gene>
<protein>
    <submittedName>
        <fullName evidence="1">Cellulose synthase operon protein YhjQ</fullName>
    </submittedName>
</protein>
<dbReference type="Proteomes" id="UP000187280">
    <property type="component" value="Unassembled WGS sequence"/>
</dbReference>
<keyword evidence="2" id="KW-1185">Reference proteome</keyword>
<dbReference type="AlphaFoldDB" id="A0A1H3ZKJ3"/>
<dbReference type="PANTHER" id="PTHR13696:SF99">
    <property type="entry name" value="COBYRINIC ACID AC-DIAMIDE SYNTHASE"/>
    <property type="match status" value="1"/>
</dbReference>
<dbReference type="EMBL" id="FNQS01000003">
    <property type="protein sequence ID" value="SEA23784.1"/>
    <property type="molecule type" value="Genomic_DNA"/>
</dbReference>
<dbReference type="RefSeq" id="WP_074728108.1">
    <property type="nucleotide sequence ID" value="NZ_FNQS01000003.1"/>
</dbReference>
<dbReference type="SUPFAM" id="SSF52540">
    <property type="entry name" value="P-loop containing nucleoside triphosphate hydrolases"/>
    <property type="match status" value="1"/>
</dbReference>
<dbReference type="InterPro" id="IPR017746">
    <property type="entry name" value="Cellulose_synthase_operon_BcsQ"/>
</dbReference>
<evidence type="ECO:0000313" key="1">
    <source>
        <dbReference type="EMBL" id="SEA23784.1"/>
    </source>
</evidence>
<dbReference type="STRING" id="71657.SAMN02982996_01206"/>
<dbReference type="InterPro" id="IPR027417">
    <property type="entry name" value="P-loop_NTPase"/>
</dbReference>
<dbReference type="InterPro" id="IPR050678">
    <property type="entry name" value="DNA_Partitioning_ATPase"/>
</dbReference>
<dbReference type="eggNOG" id="COG0455">
    <property type="taxonomic scope" value="Bacteria"/>
</dbReference>
<dbReference type="NCBIfam" id="TIGR03371">
    <property type="entry name" value="cellulose_yhjQ"/>
    <property type="match status" value="1"/>
</dbReference>
<dbReference type="GeneID" id="97764108"/>